<gene>
    <name evidence="4" type="ORF">SEMRO_435_G142220.1</name>
</gene>
<evidence type="ECO:0000256" key="2">
    <source>
        <dbReference type="ARBA" id="ARBA00022614"/>
    </source>
</evidence>
<keyword evidence="3" id="KW-0677">Repeat</keyword>
<protein>
    <submittedName>
        <fullName evidence="4">Uncharacterized protein</fullName>
    </submittedName>
</protein>
<dbReference type="AlphaFoldDB" id="A0A9N8DXQ4"/>
<comment type="caution">
    <text evidence="4">The sequence shown here is derived from an EMBL/GenBank/DDBJ whole genome shotgun (WGS) entry which is preliminary data.</text>
</comment>
<keyword evidence="5" id="KW-1185">Reference proteome</keyword>
<dbReference type="GO" id="GO:0005096">
    <property type="term" value="F:GTPase activator activity"/>
    <property type="evidence" value="ECO:0007669"/>
    <property type="project" value="UniProtKB-KW"/>
</dbReference>
<name>A0A9N8DXQ4_9STRA</name>
<evidence type="ECO:0000313" key="5">
    <source>
        <dbReference type="Proteomes" id="UP001153069"/>
    </source>
</evidence>
<dbReference type="SUPFAM" id="SSF52047">
    <property type="entry name" value="RNI-like"/>
    <property type="match status" value="1"/>
</dbReference>
<dbReference type="InterPro" id="IPR032675">
    <property type="entry name" value="LRR_dom_sf"/>
</dbReference>
<accession>A0A9N8DXQ4</accession>
<dbReference type="PANTHER" id="PTHR24113">
    <property type="entry name" value="RAN GTPASE-ACTIVATING PROTEIN 1"/>
    <property type="match status" value="1"/>
</dbReference>
<evidence type="ECO:0000256" key="3">
    <source>
        <dbReference type="ARBA" id="ARBA00022737"/>
    </source>
</evidence>
<dbReference type="InterPro" id="IPR027038">
    <property type="entry name" value="RanGap"/>
</dbReference>
<dbReference type="GO" id="GO:0031267">
    <property type="term" value="F:small GTPase binding"/>
    <property type="evidence" value="ECO:0007669"/>
    <property type="project" value="TreeGrafter"/>
</dbReference>
<organism evidence="4 5">
    <name type="scientific">Seminavis robusta</name>
    <dbReference type="NCBI Taxonomy" id="568900"/>
    <lineage>
        <taxon>Eukaryota</taxon>
        <taxon>Sar</taxon>
        <taxon>Stramenopiles</taxon>
        <taxon>Ochrophyta</taxon>
        <taxon>Bacillariophyta</taxon>
        <taxon>Bacillariophyceae</taxon>
        <taxon>Bacillariophycidae</taxon>
        <taxon>Naviculales</taxon>
        <taxon>Naviculaceae</taxon>
        <taxon>Seminavis</taxon>
    </lineage>
</organism>
<dbReference type="GO" id="GO:0048471">
    <property type="term" value="C:perinuclear region of cytoplasm"/>
    <property type="evidence" value="ECO:0007669"/>
    <property type="project" value="TreeGrafter"/>
</dbReference>
<sequence length="536" mass="60573">MCGTNNNKQWKDAEVTLKWYYDESGTWTVEEMAEKFSCLFREPSRFQVHCLKLGWDSMRGCYAMIRPWWPYACGGGGGSRTLELRYRPWSSLYSQNEIVWGRAGSLPPPKNSNALKGDWETNTAKKIAAGFDALCFIVLKSGIRTLHIKSLDHDLAADILCKHLIHTPNKITHFEFQQFGRWGNAPNRKRRHIHLCAKLLQQSVRPYPNIMVEGLNDYVQPDIFRFLQSIKSATSLCDLDLQQNRFIDNRHRERPIRHEGRYMVNSLPGDVQGAHLHPLIRALEAPGCPIKKINLGGILLTKNSAILLASTMSSYKGLENLGLCGTGLTENILVTLFQLGLSADNKTLLELNVSWNPFTPKVMKACCESLVSNTTLNVMKAEHCGIDLAQITTLSSRFPDIRGLRHLHLDGNEFASTPLVEPASGVVKPTLSNGTDNTVESQGAVCLVTALERNQSLWSIRMGEYGRVPRSCCTPPTYTDRISLITRYQLKNCLQRNIQLHKEKKWSQMKQAVVRLAALLLYKINQQEHPNCLKET</sequence>
<dbReference type="EMBL" id="CAICTM010000434">
    <property type="protein sequence ID" value="CAB9510399.1"/>
    <property type="molecule type" value="Genomic_DNA"/>
</dbReference>
<dbReference type="Gene3D" id="3.80.10.10">
    <property type="entry name" value="Ribonuclease Inhibitor"/>
    <property type="match status" value="1"/>
</dbReference>
<evidence type="ECO:0000313" key="4">
    <source>
        <dbReference type="EMBL" id="CAB9510399.1"/>
    </source>
</evidence>
<keyword evidence="1" id="KW-0343">GTPase activation</keyword>
<dbReference type="Proteomes" id="UP001153069">
    <property type="component" value="Unassembled WGS sequence"/>
</dbReference>
<dbReference type="GO" id="GO:0006913">
    <property type="term" value="P:nucleocytoplasmic transport"/>
    <property type="evidence" value="ECO:0007669"/>
    <property type="project" value="TreeGrafter"/>
</dbReference>
<evidence type="ECO:0000256" key="1">
    <source>
        <dbReference type="ARBA" id="ARBA00022468"/>
    </source>
</evidence>
<keyword evidence="2" id="KW-0433">Leucine-rich repeat</keyword>
<dbReference type="GO" id="GO:0005829">
    <property type="term" value="C:cytosol"/>
    <property type="evidence" value="ECO:0007669"/>
    <property type="project" value="TreeGrafter"/>
</dbReference>
<reference evidence="4" key="1">
    <citation type="submission" date="2020-06" db="EMBL/GenBank/DDBJ databases">
        <authorList>
            <consortium name="Plant Systems Biology data submission"/>
        </authorList>
    </citation>
    <scope>NUCLEOTIDE SEQUENCE</scope>
    <source>
        <strain evidence="4">D6</strain>
    </source>
</reference>
<dbReference type="PANTHER" id="PTHR24113:SF12">
    <property type="entry name" value="RAN GTPASE-ACTIVATING PROTEIN 1"/>
    <property type="match status" value="1"/>
</dbReference>
<proteinExistence type="predicted"/>
<dbReference type="GO" id="GO:0005634">
    <property type="term" value="C:nucleus"/>
    <property type="evidence" value="ECO:0007669"/>
    <property type="project" value="TreeGrafter"/>
</dbReference>